<name>A0A2T0XQ76_9BURK</name>
<comment type="caution">
    <text evidence="3">The sequence shown here is derived from an EMBL/GenBank/DDBJ whole genome shotgun (WGS) entry which is preliminary data.</text>
</comment>
<keyword evidence="2" id="KW-1133">Transmembrane helix</keyword>
<reference evidence="3 4" key="1">
    <citation type="submission" date="2018-03" db="EMBL/GenBank/DDBJ databases">
        <title>Genomic Encyclopedia of Type Strains, Phase III (KMG-III): the genomes of soil and plant-associated and newly described type strains.</title>
        <authorList>
            <person name="Whitman W."/>
        </authorList>
    </citation>
    <scope>NUCLEOTIDE SEQUENCE [LARGE SCALE GENOMIC DNA]</scope>
    <source>
        <strain evidence="3 4">MWH-P2sevCIIIb</strain>
    </source>
</reference>
<keyword evidence="2" id="KW-0812">Transmembrane</keyword>
<keyword evidence="1" id="KW-0175">Coiled coil</keyword>
<protein>
    <recommendedName>
        <fullName evidence="5">DUF1640 domain-containing protein</fullName>
    </recommendedName>
</protein>
<keyword evidence="4" id="KW-1185">Reference proteome</keyword>
<evidence type="ECO:0000256" key="1">
    <source>
        <dbReference type="SAM" id="Coils"/>
    </source>
</evidence>
<keyword evidence="2" id="KW-0472">Membrane</keyword>
<accession>A0A2T0XQ76</accession>
<evidence type="ECO:0000313" key="4">
    <source>
        <dbReference type="Proteomes" id="UP000238308"/>
    </source>
</evidence>
<gene>
    <name evidence="3" type="ORF">BCM14_0126</name>
</gene>
<feature type="coiled-coil region" evidence="1">
    <location>
        <begin position="58"/>
        <end position="99"/>
    </location>
</feature>
<dbReference type="Proteomes" id="UP000238308">
    <property type="component" value="Unassembled WGS sequence"/>
</dbReference>
<evidence type="ECO:0000313" key="3">
    <source>
        <dbReference type="EMBL" id="PRZ01105.1"/>
    </source>
</evidence>
<dbReference type="EMBL" id="PVTV01000002">
    <property type="protein sequence ID" value="PRZ01105.1"/>
    <property type="molecule type" value="Genomic_DNA"/>
</dbReference>
<dbReference type="OrthoDB" id="8781310at2"/>
<organism evidence="3 4">
    <name type="scientific">Jezberella montanilacus</name>
    <dbReference type="NCBI Taxonomy" id="323426"/>
    <lineage>
        <taxon>Bacteria</taxon>
        <taxon>Pseudomonadati</taxon>
        <taxon>Pseudomonadota</taxon>
        <taxon>Betaproteobacteria</taxon>
        <taxon>Burkholderiales</taxon>
        <taxon>Alcaligenaceae</taxon>
        <taxon>Jezberella</taxon>
    </lineage>
</organism>
<dbReference type="Gene3D" id="1.20.5.1070">
    <property type="entry name" value="Head and neck region of the ectodomain of NDV fusion glycoprotein"/>
    <property type="match status" value="1"/>
</dbReference>
<proteinExistence type="predicted"/>
<sequence length="163" mass="18378">MSTFNSLSYAKQLINAGVPSDQAEVHALMLQSLYDEEHNKYATKADFLSLSHDVRTHINQLEVKTDRLEGKTDHLETKIVQVETKIVQVETKIDQIETKISAEIADLKTTIYQCKDDFAEFRSDLSALRTSHKYIIWIGGGVATLCLSAFGLCITMFLHTVKI</sequence>
<dbReference type="RefSeq" id="WP_106226066.1">
    <property type="nucleotide sequence ID" value="NZ_PVTV01000002.1"/>
</dbReference>
<evidence type="ECO:0008006" key="5">
    <source>
        <dbReference type="Google" id="ProtNLM"/>
    </source>
</evidence>
<evidence type="ECO:0000256" key="2">
    <source>
        <dbReference type="SAM" id="Phobius"/>
    </source>
</evidence>
<feature type="transmembrane region" description="Helical" evidence="2">
    <location>
        <begin position="134"/>
        <end position="158"/>
    </location>
</feature>
<dbReference type="AlphaFoldDB" id="A0A2T0XQ76"/>